<dbReference type="Proteomes" id="UP000326789">
    <property type="component" value="Unassembled WGS sequence"/>
</dbReference>
<sequence length="101" mass="11421">MIKSITAQGVIYGNPTLFTCKPNREGKYELARKVGREPGTRPQDLQNKVYVDTLEEALKLLKTHHYYIVLSGKVFGIHRKSLRSIDSVDIVYHGTETTTSV</sequence>
<gene>
    <name evidence="1" type="ORF">F2P58_12355</name>
</gene>
<protein>
    <submittedName>
        <fullName evidence="1">Uncharacterized protein</fullName>
    </submittedName>
</protein>
<dbReference type="RefSeq" id="WP_150870043.1">
    <property type="nucleotide sequence ID" value="NZ_VWSE01000006.1"/>
</dbReference>
<dbReference type="AlphaFoldDB" id="A0A5N3R1F9"/>
<name>A0A5N3R1F9_9VIBR</name>
<evidence type="ECO:0000313" key="1">
    <source>
        <dbReference type="EMBL" id="KAB0288236.1"/>
    </source>
</evidence>
<comment type="caution">
    <text evidence="1">The sequence shown here is derived from an EMBL/GenBank/DDBJ whole genome shotgun (WGS) entry which is preliminary data.</text>
</comment>
<evidence type="ECO:0000313" key="2">
    <source>
        <dbReference type="Proteomes" id="UP000326789"/>
    </source>
</evidence>
<organism evidence="1 2">
    <name type="scientific">Vibrio fortis</name>
    <dbReference type="NCBI Taxonomy" id="212667"/>
    <lineage>
        <taxon>Bacteria</taxon>
        <taxon>Pseudomonadati</taxon>
        <taxon>Pseudomonadota</taxon>
        <taxon>Gammaproteobacteria</taxon>
        <taxon>Vibrionales</taxon>
        <taxon>Vibrionaceae</taxon>
        <taxon>Vibrio</taxon>
    </lineage>
</organism>
<accession>A0A5N3R1F9</accession>
<proteinExistence type="predicted"/>
<dbReference type="EMBL" id="VWSE01000006">
    <property type="protein sequence ID" value="KAB0288236.1"/>
    <property type="molecule type" value="Genomic_DNA"/>
</dbReference>
<reference evidence="1 2" key="1">
    <citation type="submission" date="2019-09" db="EMBL/GenBank/DDBJ databases">
        <title>Whole genome sequence of Vibrio fortis.</title>
        <authorList>
            <person name="Das S.K."/>
        </authorList>
    </citation>
    <scope>NUCLEOTIDE SEQUENCE [LARGE SCALE GENOMIC DNA]</scope>
    <source>
        <strain evidence="1 2">AN60</strain>
    </source>
</reference>